<dbReference type="PANTHER" id="PTHR14273:SF0">
    <property type="entry name" value="LYR MOTIF-CONTAINING PROTEIN 1"/>
    <property type="match status" value="1"/>
</dbReference>
<evidence type="ECO:0000256" key="1">
    <source>
        <dbReference type="ARBA" id="ARBA00009508"/>
    </source>
</evidence>
<reference evidence="4" key="1">
    <citation type="submission" date="2025-08" db="UniProtKB">
        <authorList>
            <consortium name="RefSeq"/>
        </authorList>
    </citation>
    <scope>IDENTIFICATION</scope>
    <source>
        <tissue evidence="4">Sperm</tissue>
    </source>
</reference>
<organism evidence="3 4">
    <name type="scientific">Petromyzon marinus</name>
    <name type="common">Sea lamprey</name>
    <dbReference type="NCBI Taxonomy" id="7757"/>
    <lineage>
        <taxon>Eukaryota</taxon>
        <taxon>Metazoa</taxon>
        <taxon>Chordata</taxon>
        <taxon>Craniata</taxon>
        <taxon>Vertebrata</taxon>
        <taxon>Cyclostomata</taxon>
        <taxon>Hyperoartia</taxon>
        <taxon>Petromyzontiformes</taxon>
        <taxon>Petromyzontidae</taxon>
        <taxon>Petromyzon</taxon>
    </lineage>
</organism>
<comment type="similarity">
    <text evidence="1">Belongs to the complex I LYR family.</text>
</comment>
<proteinExistence type="inferred from homology"/>
<dbReference type="CTD" id="57149"/>
<evidence type="ECO:0000256" key="2">
    <source>
        <dbReference type="SAM" id="MobiDB-lite"/>
    </source>
</evidence>
<dbReference type="InterPro" id="IPR040330">
    <property type="entry name" value="LYRM1"/>
</dbReference>
<feature type="region of interest" description="Disordered" evidence="2">
    <location>
        <begin position="77"/>
        <end position="110"/>
    </location>
</feature>
<evidence type="ECO:0000313" key="4">
    <source>
        <dbReference type="RefSeq" id="XP_032836421.1"/>
    </source>
</evidence>
<gene>
    <name evidence="4" type="primary">LYRM1</name>
</gene>
<dbReference type="RefSeq" id="XP_032836421.1">
    <property type="nucleotide sequence ID" value="XM_032980530.1"/>
</dbReference>
<dbReference type="InterPro" id="IPR045294">
    <property type="entry name" value="Complex1_LYR_LYRM1"/>
</dbReference>
<dbReference type="AlphaFoldDB" id="A0AAJ7XJ70"/>
<sequence>MSVSRVEVLGLYRRVFRLARGWRLQGAEPSESLAEAEYIRAELVEPEKIKFCIEECETRIELALHYKIPYPRPMNLPPMGLAGKQGRHLKTQERLRKQAKPIYLQSHDET</sequence>
<keyword evidence="3" id="KW-1185">Reference proteome</keyword>
<dbReference type="CDD" id="cd20261">
    <property type="entry name" value="Complex1_LYR_LYRM1"/>
    <property type="match status" value="1"/>
</dbReference>
<name>A0AAJ7XJ70_PETMA</name>
<dbReference type="Proteomes" id="UP001318040">
    <property type="component" value="Chromosome 3"/>
</dbReference>
<protein>
    <submittedName>
        <fullName evidence="4">LYR motif-containing protein 1 isoform X3</fullName>
    </submittedName>
</protein>
<dbReference type="PANTHER" id="PTHR14273">
    <property type="entry name" value="LYR MOTIF-CONTAINING PROTEIN 1"/>
    <property type="match status" value="1"/>
</dbReference>
<evidence type="ECO:0000313" key="3">
    <source>
        <dbReference type="Proteomes" id="UP001318040"/>
    </source>
</evidence>
<dbReference type="GO" id="GO:0005739">
    <property type="term" value="C:mitochondrion"/>
    <property type="evidence" value="ECO:0007669"/>
    <property type="project" value="TreeGrafter"/>
</dbReference>
<accession>A0AAJ7XJ70</accession>